<feature type="compositionally biased region" description="Basic and acidic residues" evidence="1">
    <location>
        <begin position="37"/>
        <end position="47"/>
    </location>
</feature>
<dbReference type="Proteomes" id="UP000679307">
    <property type="component" value="Chromosome"/>
</dbReference>
<evidence type="ECO:0000313" key="2">
    <source>
        <dbReference type="EMBL" id="QVT79377.1"/>
    </source>
</evidence>
<protein>
    <submittedName>
        <fullName evidence="2">Uncharacterized protein</fullName>
    </submittedName>
</protein>
<accession>A0ABX8EFT4</accession>
<sequence length="47" mass="5389">MLDDAGRIELHVRDALRRVTASFHERSAVSESPLLAERYDDPALPRR</sequence>
<proteinExistence type="predicted"/>
<keyword evidence="3" id="KW-1185">Reference proteome</keyword>
<organism evidence="2 3">
    <name type="scientific">Nocardioides aquaticus</name>
    <dbReference type="NCBI Taxonomy" id="160826"/>
    <lineage>
        <taxon>Bacteria</taxon>
        <taxon>Bacillati</taxon>
        <taxon>Actinomycetota</taxon>
        <taxon>Actinomycetes</taxon>
        <taxon>Propionibacteriales</taxon>
        <taxon>Nocardioidaceae</taxon>
        <taxon>Nocardioides</taxon>
    </lineage>
</organism>
<dbReference type="EMBL" id="CP075371">
    <property type="protein sequence ID" value="QVT79377.1"/>
    <property type="molecule type" value="Genomic_DNA"/>
</dbReference>
<name>A0ABX8EFT4_9ACTN</name>
<feature type="region of interest" description="Disordered" evidence="1">
    <location>
        <begin position="28"/>
        <end position="47"/>
    </location>
</feature>
<gene>
    <name evidence="2" type="ORF">ENKNEFLB_01758</name>
</gene>
<reference evidence="2 3" key="1">
    <citation type="submission" date="2021-05" db="EMBL/GenBank/DDBJ databases">
        <title>Complete genome of Nocardioides aquaticus KCTC 9944T isolated from meromictic and hypersaline Ekho Lake, Antarctica.</title>
        <authorList>
            <person name="Hwang K."/>
            <person name="Kim K.M."/>
            <person name="Choe H."/>
        </authorList>
    </citation>
    <scope>NUCLEOTIDE SEQUENCE [LARGE SCALE GENOMIC DNA]</scope>
    <source>
        <strain evidence="2 3">KCTC 9944</strain>
    </source>
</reference>
<evidence type="ECO:0000256" key="1">
    <source>
        <dbReference type="SAM" id="MobiDB-lite"/>
    </source>
</evidence>
<dbReference type="RefSeq" id="WP_214058847.1">
    <property type="nucleotide sequence ID" value="NZ_CP075371.1"/>
</dbReference>
<evidence type="ECO:0000313" key="3">
    <source>
        <dbReference type="Proteomes" id="UP000679307"/>
    </source>
</evidence>